<comment type="caution">
    <text evidence="2">The sequence shown here is derived from an EMBL/GenBank/DDBJ whole genome shotgun (WGS) entry which is preliminary data.</text>
</comment>
<dbReference type="Gene3D" id="3.30.70.120">
    <property type="match status" value="1"/>
</dbReference>
<comment type="similarity">
    <text evidence="1">Belongs to the CutA family.</text>
</comment>
<dbReference type="EMBL" id="JAZDRP010000004">
    <property type="protein sequence ID" value="MEE2526477.1"/>
    <property type="molecule type" value="Genomic_DNA"/>
</dbReference>
<dbReference type="InterPro" id="IPR015867">
    <property type="entry name" value="N-reg_PII/ATP_PRibTrfase_C"/>
</dbReference>
<keyword evidence="3" id="KW-1185">Reference proteome</keyword>
<proteinExistence type="inferred from homology"/>
<protein>
    <submittedName>
        <fullName evidence="2">Divalent-cation tolerance protein CutA</fullName>
    </submittedName>
</protein>
<dbReference type="SUPFAM" id="SSF54913">
    <property type="entry name" value="GlnB-like"/>
    <property type="match status" value="1"/>
</dbReference>
<dbReference type="InterPro" id="IPR004323">
    <property type="entry name" value="Ion_tolerance_CutA"/>
</dbReference>
<dbReference type="PANTHER" id="PTHR23419">
    <property type="entry name" value="DIVALENT CATION TOLERANCE CUTA-RELATED"/>
    <property type="match status" value="1"/>
</dbReference>
<evidence type="ECO:0000313" key="3">
    <source>
        <dbReference type="Proteomes" id="UP001354971"/>
    </source>
</evidence>
<reference evidence="2 3" key="1">
    <citation type="submission" date="2024-01" db="EMBL/GenBank/DDBJ databases">
        <title>Hyphobacterium bacterium isolated from marine sediment.</title>
        <authorList>
            <person name="Zhao S."/>
        </authorList>
    </citation>
    <scope>NUCLEOTIDE SEQUENCE [LARGE SCALE GENOMIC DNA]</scope>
    <source>
        <strain evidence="3">HN65</strain>
    </source>
</reference>
<accession>A0ABU7LRF0</accession>
<name>A0ABU7LRF0_9PROT</name>
<dbReference type="InterPro" id="IPR011322">
    <property type="entry name" value="N-reg_PII-like_a/b"/>
</dbReference>
<sequence>MSEVSLIYTTWPDMDSARAAAGTLLEEQLIACANLLPGGTSLYRWKGKMQAEPEWVMILKTARGTDCAERVKALHPYEEPAILEWLVEDDGSSAGFLEWIRSETPG</sequence>
<dbReference type="Proteomes" id="UP001354971">
    <property type="component" value="Unassembled WGS sequence"/>
</dbReference>
<dbReference type="PANTHER" id="PTHR23419:SF8">
    <property type="entry name" value="FI09726P"/>
    <property type="match status" value="1"/>
</dbReference>
<dbReference type="Pfam" id="PF03091">
    <property type="entry name" value="CutA1"/>
    <property type="match status" value="1"/>
</dbReference>
<evidence type="ECO:0000256" key="1">
    <source>
        <dbReference type="ARBA" id="ARBA00010169"/>
    </source>
</evidence>
<evidence type="ECO:0000313" key="2">
    <source>
        <dbReference type="EMBL" id="MEE2526477.1"/>
    </source>
</evidence>
<gene>
    <name evidence="2" type="primary">cutA</name>
    <name evidence="2" type="ORF">V0U79_08865</name>
</gene>
<dbReference type="RefSeq" id="WP_330199140.1">
    <property type="nucleotide sequence ID" value="NZ_JAZDRP010000004.1"/>
</dbReference>
<organism evidence="2 3">
    <name type="scientific">Hyphobacterium lacteum</name>
    <dbReference type="NCBI Taxonomy" id="3116575"/>
    <lineage>
        <taxon>Bacteria</taxon>
        <taxon>Pseudomonadati</taxon>
        <taxon>Pseudomonadota</taxon>
        <taxon>Alphaproteobacteria</taxon>
        <taxon>Maricaulales</taxon>
        <taxon>Maricaulaceae</taxon>
        <taxon>Hyphobacterium</taxon>
    </lineage>
</organism>